<protein>
    <submittedName>
        <fullName evidence="2">WGS project CBMI000000000 data, contig CS3069_c002045</fullName>
    </submittedName>
</protein>
<accession>A0A090MGL4</accession>
<evidence type="ECO:0000256" key="1">
    <source>
        <dbReference type="SAM" id="MobiDB-lite"/>
    </source>
</evidence>
<dbReference type="EMBL" id="CBMI010002043">
    <property type="protein sequence ID" value="CEG04775.1"/>
    <property type="molecule type" value="Genomic_DNA"/>
</dbReference>
<comment type="caution">
    <text evidence="2">The sequence shown here is derived from an EMBL/GenBank/DDBJ whole genome shotgun (WGS) entry which is preliminary data.</text>
</comment>
<feature type="compositionally biased region" description="Basic and acidic residues" evidence="1">
    <location>
        <begin position="163"/>
        <end position="173"/>
    </location>
</feature>
<sequence>MTAALDWLHTSLEDVLKAMAKSFVDTQRARVLYTTDCQWTLPLSLHDVWKPRLPNDIQGIVTTGPSESYPARRSRRRWFCKGVSELLLSTSAAGDDSRVIRKAVTAQSQALTQAVVTFGQLLSIFRPAASSSRRRASEDLKSPAKRRNSKKTVTDGGAVTDSSEERGSDDGTGRRPGQL</sequence>
<reference evidence="2" key="1">
    <citation type="submission" date="2013-05" db="EMBL/GenBank/DDBJ databases">
        <title>Draft genome sequences of six wheat associated Fusarium spp. isolates.</title>
        <authorList>
            <person name="Moolhuijzen P.M."/>
            <person name="Manners J.M."/>
            <person name="Wilcox S."/>
            <person name="Bellgard M.I."/>
            <person name="Gardiner D.M."/>
        </authorList>
    </citation>
    <scope>NUCLEOTIDE SEQUENCE</scope>
    <source>
        <strain evidence="2">CS3069</strain>
    </source>
</reference>
<dbReference type="AlphaFoldDB" id="A0A090MGL4"/>
<evidence type="ECO:0000313" key="2">
    <source>
        <dbReference type="EMBL" id="CEG04775.1"/>
    </source>
</evidence>
<gene>
    <name evidence="2" type="ORF">BN850_0074850</name>
</gene>
<feature type="region of interest" description="Disordered" evidence="1">
    <location>
        <begin position="132"/>
        <end position="179"/>
    </location>
</feature>
<organism evidence="2">
    <name type="scientific">Fusarium clavum</name>
    <dbReference type="NCBI Taxonomy" id="2594811"/>
    <lineage>
        <taxon>Eukaryota</taxon>
        <taxon>Fungi</taxon>
        <taxon>Dikarya</taxon>
        <taxon>Ascomycota</taxon>
        <taxon>Pezizomycotina</taxon>
        <taxon>Sordariomycetes</taxon>
        <taxon>Hypocreomycetidae</taxon>
        <taxon>Hypocreales</taxon>
        <taxon>Nectriaceae</taxon>
        <taxon>Fusarium</taxon>
        <taxon>Fusarium incarnatum-equiseti species complex</taxon>
    </lineage>
</organism>
<name>A0A090MGL4_9HYPO</name>
<proteinExistence type="predicted"/>